<evidence type="ECO:0000313" key="2">
    <source>
        <dbReference type="EMBL" id="KAK7753664.1"/>
    </source>
</evidence>
<evidence type="ECO:0000256" key="1">
    <source>
        <dbReference type="SAM" id="MobiDB-lite"/>
    </source>
</evidence>
<sequence>MLNTGSVSPGAALLRASRMFSMPAPIPAAPGDYSSATKRHSPTATIPYPTHLSVTTPSSSRMNGDWGFKRPLPLRTTTKTTIGAVRIKQVDSMEHITDFQSATDHTITLEKFQELHLPITVPPFEYNSARGDWHRSVFEEDSDVTVIPKGQEREFENKRWKFKGPWLAGMTDGAFEKYLEKQVRGKRTEFRAHLKERLASEMTMQQAKEASENAVEPPEPVLAAEITDKALTAYMRRLRGDLVELYQIVGSFLDLAPLSRDGSNSPQSPANLLLYKLYKMGRASPYSNSGPPITHPSAGLSYLRTRHFQENHPLYGPQAKHTPVEARVVMPRHLGTGQQIPVIGVGGFIAKVDQGSTFNKVRMGVAVRDRNLVVLDLETPGGSKKLTELVDAHVDSNGKVIIRVDDSDDMADLVHREMIGKGNAYEDAIKDSQRPATPFNPMRDRRENDYRRPAFGRQQLGSRRAYGFEDSPGL</sequence>
<dbReference type="Proteomes" id="UP001320420">
    <property type="component" value="Unassembled WGS sequence"/>
</dbReference>
<feature type="region of interest" description="Disordered" evidence="1">
    <location>
        <begin position="424"/>
        <end position="474"/>
    </location>
</feature>
<dbReference type="PANTHER" id="PTHR28058">
    <property type="entry name" value="37S RIBOSOMAL PROTEIN MRP51, MITOCHONDRIAL"/>
    <property type="match status" value="1"/>
</dbReference>
<feature type="region of interest" description="Disordered" evidence="1">
    <location>
        <begin position="31"/>
        <end position="67"/>
    </location>
</feature>
<proteinExistence type="predicted"/>
<gene>
    <name evidence="2" type="ORF">SLS62_004286</name>
</gene>
<name>A0AAN9YTG2_9PEZI</name>
<evidence type="ECO:0000313" key="3">
    <source>
        <dbReference type="Proteomes" id="UP001320420"/>
    </source>
</evidence>
<reference evidence="2 3" key="1">
    <citation type="submission" date="2024-02" db="EMBL/GenBank/DDBJ databases">
        <title>De novo assembly and annotation of 12 fungi associated with fruit tree decline syndrome in Ontario, Canada.</title>
        <authorList>
            <person name="Sulman M."/>
            <person name="Ellouze W."/>
            <person name="Ilyukhin E."/>
        </authorList>
    </citation>
    <scope>NUCLEOTIDE SEQUENCE [LARGE SCALE GENOMIC DNA]</scope>
    <source>
        <strain evidence="2 3">M11/M66-122</strain>
    </source>
</reference>
<accession>A0AAN9YTG2</accession>
<dbReference type="AlphaFoldDB" id="A0AAN9YTG2"/>
<dbReference type="EMBL" id="JAKJXP020000026">
    <property type="protein sequence ID" value="KAK7753664.1"/>
    <property type="molecule type" value="Genomic_DNA"/>
</dbReference>
<dbReference type="GO" id="GO:0070124">
    <property type="term" value="P:mitochondrial translational initiation"/>
    <property type="evidence" value="ECO:0007669"/>
    <property type="project" value="TreeGrafter"/>
</dbReference>
<keyword evidence="3" id="KW-1185">Reference proteome</keyword>
<feature type="compositionally biased region" description="Polar residues" evidence="1">
    <location>
        <begin position="52"/>
        <end position="62"/>
    </location>
</feature>
<protein>
    <submittedName>
        <fullName evidence="2">Uncharacterized protein</fullName>
    </submittedName>
</protein>
<dbReference type="GO" id="GO:0005763">
    <property type="term" value="C:mitochondrial small ribosomal subunit"/>
    <property type="evidence" value="ECO:0007669"/>
    <property type="project" value="TreeGrafter"/>
</dbReference>
<feature type="compositionally biased region" description="Basic and acidic residues" evidence="1">
    <location>
        <begin position="442"/>
        <end position="452"/>
    </location>
</feature>
<organism evidence="2 3">
    <name type="scientific">Diatrype stigma</name>
    <dbReference type="NCBI Taxonomy" id="117547"/>
    <lineage>
        <taxon>Eukaryota</taxon>
        <taxon>Fungi</taxon>
        <taxon>Dikarya</taxon>
        <taxon>Ascomycota</taxon>
        <taxon>Pezizomycotina</taxon>
        <taxon>Sordariomycetes</taxon>
        <taxon>Xylariomycetidae</taxon>
        <taxon>Xylariales</taxon>
        <taxon>Diatrypaceae</taxon>
        <taxon>Diatrype</taxon>
    </lineage>
</organism>
<comment type="caution">
    <text evidence="2">The sequence shown here is derived from an EMBL/GenBank/DDBJ whole genome shotgun (WGS) entry which is preliminary data.</text>
</comment>
<dbReference type="InterPro" id="IPR016712">
    <property type="entry name" value="Rbsml_bS1m-like"/>
</dbReference>
<dbReference type="PANTHER" id="PTHR28058:SF1">
    <property type="entry name" value="SMALL RIBOSOMAL SUBUNIT PROTEIN BS1M"/>
    <property type="match status" value="1"/>
</dbReference>
<dbReference type="Pfam" id="PF11709">
    <property type="entry name" value="Mit_ribos_Mrp51"/>
    <property type="match status" value="1"/>
</dbReference>
<dbReference type="GO" id="GO:0003735">
    <property type="term" value="F:structural constituent of ribosome"/>
    <property type="evidence" value="ECO:0007669"/>
    <property type="project" value="TreeGrafter"/>
</dbReference>